<dbReference type="PATRIC" id="fig|35818.11.peg.409"/>
<keyword evidence="2" id="KW-0472">Membrane</keyword>
<keyword evidence="2" id="KW-1133">Transmembrane helix</keyword>
<reference evidence="3 4" key="1">
    <citation type="submission" date="2014-06" db="EMBL/GenBank/DDBJ databases">
        <title>Helicobacter pullorum isolates in fresh chicken meat - phenotypic and genotypic features.</title>
        <authorList>
            <person name="Borges V."/>
            <person name="Santos A."/>
            <person name="Correia C.B."/>
            <person name="Saraiva M."/>
            <person name="Menard A."/>
            <person name="Vieira L."/>
            <person name="Sampaio D.A."/>
            <person name="Gomes J.P."/>
            <person name="Oleastro M."/>
        </authorList>
    </citation>
    <scope>NUCLEOTIDE SEQUENCE [LARGE SCALE GENOMIC DNA]</scope>
    <source>
        <strain evidence="3 4">229334/12</strain>
    </source>
</reference>
<dbReference type="Proteomes" id="UP000037997">
    <property type="component" value="Unassembled WGS sequence"/>
</dbReference>
<proteinExistence type="predicted"/>
<comment type="caution">
    <text evidence="3">The sequence shown here is derived from an EMBL/GenBank/DDBJ whole genome shotgun (WGS) entry which is preliminary data.</text>
</comment>
<dbReference type="RefSeq" id="WP_054198793.1">
    <property type="nucleotide sequence ID" value="NZ_CAJFGW010000023.1"/>
</dbReference>
<feature type="compositionally biased region" description="Basic and acidic residues" evidence="1">
    <location>
        <begin position="1"/>
        <end position="10"/>
    </location>
</feature>
<gene>
    <name evidence="3" type="ORF">HPU229334_02075</name>
</gene>
<accession>A0A0N1E5P9</accession>
<dbReference type="AlphaFoldDB" id="A0A0N1E5P9"/>
<feature type="region of interest" description="Disordered" evidence="1">
    <location>
        <begin position="1"/>
        <end position="21"/>
    </location>
</feature>
<keyword evidence="2" id="KW-0812">Transmembrane</keyword>
<evidence type="ECO:0008006" key="5">
    <source>
        <dbReference type="Google" id="ProtNLM"/>
    </source>
</evidence>
<feature type="transmembrane region" description="Helical" evidence="2">
    <location>
        <begin position="45"/>
        <end position="67"/>
    </location>
</feature>
<dbReference type="EMBL" id="JNOC01000151">
    <property type="protein sequence ID" value="KPH52305.1"/>
    <property type="molecule type" value="Genomic_DNA"/>
</dbReference>
<evidence type="ECO:0000313" key="4">
    <source>
        <dbReference type="Proteomes" id="UP000037997"/>
    </source>
</evidence>
<protein>
    <recommendedName>
        <fullName evidence="5">DUF304 domain-containing protein</fullName>
    </recommendedName>
</protein>
<feature type="compositionally biased region" description="Polar residues" evidence="1">
    <location>
        <begin position="12"/>
        <end position="21"/>
    </location>
</feature>
<organism evidence="3 4">
    <name type="scientific">Helicobacter pullorum</name>
    <dbReference type="NCBI Taxonomy" id="35818"/>
    <lineage>
        <taxon>Bacteria</taxon>
        <taxon>Pseudomonadati</taxon>
        <taxon>Campylobacterota</taxon>
        <taxon>Epsilonproteobacteria</taxon>
        <taxon>Campylobacterales</taxon>
        <taxon>Helicobacteraceae</taxon>
        <taxon>Helicobacter</taxon>
    </lineage>
</organism>
<sequence>MSRDSKEKAESTIPNPKSNSNVRLDSNGDEIIWELEKKINILNVLWSWGILIIFVLAMFFVFILLPLKYGLNIKTFVILIIGILAIIAILYDIFYQTLNIQKIYATKHYLTIKRLLNKDIKIPLGSFYIRLTSEPSPFILDTIGCFNFVSIISLQEQKTLYRFILPSVNPLKSTNFNLLEQIITPKIEAYLISVSQDNYKKITLKEHPEVIGSKINFNKIEKLRKEKNGK</sequence>
<evidence type="ECO:0000313" key="3">
    <source>
        <dbReference type="EMBL" id="KPH52305.1"/>
    </source>
</evidence>
<evidence type="ECO:0000256" key="2">
    <source>
        <dbReference type="SAM" id="Phobius"/>
    </source>
</evidence>
<name>A0A0N1E5P9_9HELI</name>
<feature type="transmembrane region" description="Helical" evidence="2">
    <location>
        <begin position="73"/>
        <end position="94"/>
    </location>
</feature>
<evidence type="ECO:0000256" key="1">
    <source>
        <dbReference type="SAM" id="MobiDB-lite"/>
    </source>
</evidence>